<reference evidence="2" key="1">
    <citation type="submission" date="2019-04" db="EMBL/GenBank/DDBJ databases">
        <title>Friends and foes A comparative genomics studyof 23 Aspergillus species from section Flavi.</title>
        <authorList>
            <consortium name="DOE Joint Genome Institute"/>
            <person name="Kjaerbolling I."/>
            <person name="Vesth T."/>
            <person name="Frisvad J.C."/>
            <person name="Nybo J.L."/>
            <person name="Theobald S."/>
            <person name="Kildgaard S."/>
            <person name="Isbrandt T."/>
            <person name="Kuo A."/>
            <person name="Sato A."/>
            <person name="Lyhne E.K."/>
            <person name="Kogle M.E."/>
            <person name="Wiebenga A."/>
            <person name="Kun R.S."/>
            <person name="Lubbers R.J."/>
            <person name="Makela M.R."/>
            <person name="Barry K."/>
            <person name="Chovatia M."/>
            <person name="Clum A."/>
            <person name="Daum C."/>
            <person name="Haridas S."/>
            <person name="He G."/>
            <person name="LaButti K."/>
            <person name="Lipzen A."/>
            <person name="Mondo S."/>
            <person name="Riley R."/>
            <person name="Salamov A."/>
            <person name="Simmons B.A."/>
            <person name="Magnuson J.K."/>
            <person name="Henrissat B."/>
            <person name="Mortensen U.H."/>
            <person name="Larsen T.O."/>
            <person name="Devries R.P."/>
            <person name="Grigoriev I.V."/>
            <person name="Machida M."/>
            <person name="Baker S.E."/>
            <person name="Andersen M.R."/>
        </authorList>
    </citation>
    <scope>NUCLEOTIDE SEQUENCE [LARGE SCALE GENOMIC DNA]</scope>
    <source>
        <strain evidence="2">IBT 14317</strain>
    </source>
</reference>
<name>A0A5N7BZ65_PETAA</name>
<sequence length="142" mass="16605">MGRFLKVLMRRQRGAEVKSREKQITQNDAPKNIPRAGVYQKVSQNFKMDLPRRTLQSDVDQMVFNPDWTLNPQWEVWAVGVGTKRGWEYIFKHKRTGQEYTDVDMIRYRGSWADMSAKQRQERLARGTSPYLGGQGGGIQRR</sequence>
<feature type="region of interest" description="Disordered" evidence="1">
    <location>
        <begin position="123"/>
        <end position="142"/>
    </location>
</feature>
<dbReference type="Proteomes" id="UP000326877">
    <property type="component" value="Unassembled WGS sequence"/>
</dbReference>
<feature type="compositionally biased region" description="Gly residues" evidence="1">
    <location>
        <begin position="133"/>
        <end position="142"/>
    </location>
</feature>
<dbReference type="EMBL" id="ML735302">
    <property type="protein sequence ID" value="KAE8386933.1"/>
    <property type="molecule type" value="Genomic_DNA"/>
</dbReference>
<organism evidence="2">
    <name type="scientific">Petromyces alliaceus</name>
    <name type="common">Aspergillus alliaceus</name>
    <dbReference type="NCBI Taxonomy" id="209559"/>
    <lineage>
        <taxon>Eukaryota</taxon>
        <taxon>Fungi</taxon>
        <taxon>Dikarya</taxon>
        <taxon>Ascomycota</taxon>
        <taxon>Pezizomycotina</taxon>
        <taxon>Eurotiomycetes</taxon>
        <taxon>Eurotiomycetidae</taxon>
        <taxon>Eurotiales</taxon>
        <taxon>Aspergillaceae</taxon>
        <taxon>Aspergillus</taxon>
        <taxon>Aspergillus subgen. Circumdati</taxon>
    </lineage>
</organism>
<evidence type="ECO:0000256" key="1">
    <source>
        <dbReference type="SAM" id="MobiDB-lite"/>
    </source>
</evidence>
<accession>A0A5N7BZ65</accession>
<proteinExistence type="predicted"/>
<evidence type="ECO:0000313" key="2">
    <source>
        <dbReference type="EMBL" id="KAE8386933.1"/>
    </source>
</evidence>
<dbReference type="OrthoDB" id="4485960at2759"/>
<gene>
    <name evidence="2" type="ORF">BDV23DRAFT_196085</name>
</gene>
<dbReference type="AlphaFoldDB" id="A0A5N7BZ65"/>
<protein>
    <submittedName>
        <fullName evidence="2">Uncharacterized protein</fullName>
    </submittedName>
</protein>